<evidence type="ECO:0000256" key="1">
    <source>
        <dbReference type="SAM" id="Phobius"/>
    </source>
</evidence>
<dbReference type="AlphaFoldDB" id="A0A5B7ZRA8"/>
<organism evidence="2 3">
    <name type="scientific">Thermomonas aquatica</name>
    <dbReference type="NCBI Taxonomy" id="2202149"/>
    <lineage>
        <taxon>Bacteria</taxon>
        <taxon>Pseudomonadati</taxon>
        <taxon>Pseudomonadota</taxon>
        <taxon>Gammaproteobacteria</taxon>
        <taxon>Lysobacterales</taxon>
        <taxon>Lysobacteraceae</taxon>
        <taxon>Thermomonas</taxon>
    </lineage>
</organism>
<dbReference type="RefSeq" id="WP_139716755.1">
    <property type="nucleotide sequence ID" value="NZ_CP040871.1"/>
</dbReference>
<keyword evidence="3" id="KW-1185">Reference proteome</keyword>
<dbReference type="EMBL" id="CP040871">
    <property type="protein sequence ID" value="QDA57704.1"/>
    <property type="molecule type" value="Genomic_DNA"/>
</dbReference>
<evidence type="ECO:0000313" key="3">
    <source>
        <dbReference type="Proteomes" id="UP000308149"/>
    </source>
</evidence>
<dbReference type="OrthoDB" id="6057530at2"/>
<dbReference type="KEGG" id="thes:FHQ07_10510"/>
<keyword evidence="1" id="KW-0812">Transmembrane</keyword>
<feature type="transmembrane region" description="Helical" evidence="1">
    <location>
        <begin position="169"/>
        <end position="189"/>
    </location>
</feature>
<evidence type="ECO:0000313" key="2">
    <source>
        <dbReference type="EMBL" id="QDA57704.1"/>
    </source>
</evidence>
<keyword evidence="1" id="KW-0472">Membrane</keyword>
<feature type="transmembrane region" description="Helical" evidence="1">
    <location>
        <begin position="122"/>
        <end position="139"/>
    </location>
</feature>
<reference evidence="2 3" key="1">
    <citation type="submission" date="2019-06" db="EMBL/GenBank/DDBJ databases">
        <title>Thermomonas aquatica sp. nov., isolated from an industrial wastewater treatment plant.</title>
        <authorList>
            <person name="Jeon J.H."/>
            <person name="Park D.-S."/>
        </authorList>
    </citation>
    <scope>NUCLEOTIDE SEQUENCE [LARGE SCALE GENOMIC DNA]</scope>
    <source>
        <strain evidence="2 3">SY21</strain>
    </source>
</reference>
<dbReference type="Proteomes" id="UP000308149">
    <property type="component" value="Chromosome"/>
</dbReference>
<feature type="transmembrane region" description="Helical" evidence="1">
    <location>
        <begin position="201"/>
        <end position="224"/>
    </location>
</feature>
<protein>
    <submittedName>
        <fullName evidence="2">Uncharacterized protein</fullName>
    </submittedName>
</protein>
<name>A0A5B7ZRA8_9GAMM</name>
<feature type="transmembrane region" description="Helical" evidence="1">
    <location>
        <begin position="64"/>
        <end position="84"/>
    </location>
</feature>
<feature type="transmembrane region" description="Helical" evidence="1">
    <location>
        <begin position="96"/>
        <end position="116"/>
    </location>
</feature>
<proteinExistence type="predicted"/>
<sequence>MSDPASSPSSNAGPALAARSSAKTALDATVVNIELTLISIIQGLALGVLASASVAPLVELQWQAWPYIATGLLVVLIFWSRALLHTLSFIGWPLEFGHTFVYFGATLLEAVALTQVGDPQRWFALNALYAIAVWGLYGYDLRIVRRHADDFGTADERALLDDIVSDQRINIRFMMPAAIAFQGLAWWLVRTYPAIFVDRGWHLLLIGLTLLFSVNYLLGGVRLLQRRQAWIVSRNAQERLES</sequence>
<gene>
    <name evidence="2" type="ORF">FHQ07_10510</name>
</gene>
<accession>A0A5B7ZRA8</accession>
<keyword evidence="1" id="KW-1133">Transmembrane helix</keyword>
<feature type="transmembrane region" description="Helical" evidence="1">
    <location>
        <begin position="35"/>
        <end position="58"/>
    </location>
</feature>